<name>A0A5A7P294_STRAF</name>
<dbReference type="AlphaFoldDB" id="A0A5A7P294"/>
<organism evidence="2 3">
    <name type="scientific">Striga asiatica</name>
    <name type="common">Asiatic witchweed</name>
    <name type="synonym">Buchnera asiatica</name>
    <dbReference type="NCBI Taxonomy" id="4170"/>
    <lineage>
        <taxon>Eukaryota</taxon>
        <taxon>Viridiplantae</taxon>
        <taxon>Streptophyta</taxon>
        <taxon>Embryophyta</taxon>
        <taxon>Tracheophyta</taxon>
        <taxon>Spermatophyta</taxon>
        <taxon>Magnoliopsida</taxon>
        <taxon>eudicotyledons</taxon>
        <taxon>Gunneridae</taxon>
        <taxon>Pentapetalae</taxon>
        <taxon>asterids</taxon>
        <taxon>lamiids</taxon>
        <taxon>Lamiales</taxon>
        <taxon>Orobanchaceae</taxon>
        <taxon>Buchnereae</taxon>
        <taxon>Striga</taxon>
    </lineage>
</organism>
<feature type="region of interest" description="Disordered" evidence="1">
    <location>
        <begin position="153"/>
        <end position="192"/>
    </location>
</feature>
<reference evidence="3" key="1">
    <citation type="journal article" date="2019" name="Curr. Biol.">
        <title>Genome Sequence of Striga asiatica Provides Insight into the Evolution of Plant Parasitism.</title>
        <authorList>
            <person name="Yoshida S."/>
            <person name="Kim S."/>
            <person name="Wafula E.K."/>
            <person name="Tanskanen J."/>
            <person name="Kim Y.M."/>
            <person name="Honaas L."/>
            <person name="Yang Z."/>
            <person name="Spallek T."/>
            <person name="Conn C.E."/>
            <person name="Ichihashi Y."/>
            <person name="Cheong K."/>
            <person name="Cui S."/>
            <person name="Der J.P."/>
            <person name="Gundlach H."/>
            <person name="Jiao Y."/>
            <person name="Hori C."/>
            <person name="Ishida J.K."/>
            <person name="Kasahara H."/>
            <person name="Kiba T."/>
            <person name="Kim M.S."/>
            <person name="Koo N."/>
            <person name="Laohavisit A."/>
            <person name="Lee Y.H."/>
            <person name="Lumba S."/>
            <person name="McCourt P."/>
            <person name="Mortimer J.C."/>
            <person name="Mutuku J.M."/>
            <person name="Nomura T."/>
            <person name="Sasaki-Sekimoto Y."/>
            <person name="Seto Y."/>
            <person name="Wang Y."/>
            <person name="Wakatake T."/>
            <person name="Sakakibara H."/>
            <person name="Demura T."/>
            <person name="Yamaguchi S."/>
            <person name="Yoneyama K."/>
            <person name="Manabe R.I."/>
            <person name="Nelson D.C."/>
            <person name="Schulman A.H."/>
            <person name="Timko M.P."/>
            <person name="dePamphilis C.W."/>
            <person name="Choi D."/>
            <person name="Shirasu K."/>
        </authorList>
    </citation>
    <scope>NUCLEOTIDE SEQUENCE [LARGE SCALE GENOMIC DNA]</scope>
    <source>
        <strain evidence="3">cv. UVA1</strain>
    </source>
</reference>
<proteinExistence type="predicted"/>
<dbReference type="EMBL" id="BKCP01001336">
    <property type="protein sequence ID" value="GER26933.1"/>
    <property type="molecule type" value="Genomic_DNA"/>
</dbReference>
<feature type="compositionally biased region" description="Low complexity" evidence="1">
    <location>
        <begin position="1"/>
        <end position="25"/>
    </location>
</feature>
<keyword evidence="3" id="KW-1185">Reference proteome</keyword>
<accession>A0A5A7P294</accession>
<gene>
    <name evidence="2" type="ORF">STAS_02610</name>
</gene>
<dbReference type="Proteomes" id="UP000325081">
    <property type="component" value="Unassembled WGS sequence"/>
</dbReference>
<evidence type="ECO:0000256" key="1">
    <source>
        <dbReference type="SAM" id="MobiDB-lite"/>
    </source>
</evidence>
<protein>
    <submittedName>
        <fullName evidence="2">Auxin response factor 2</fullName>
    </submittedName>
</protein>
<evidence type="ECO:0000313" key="2">
    <source>
        <dbReference type="EMBL" id="GER26933.1"/>
    </source>
</evidence>
<sequence length="192" mass="20941">MQLISSSRIIDSPSKSSRPSSPICPETSDSISPGLRQDFRYVPNLPRSFSLKTGFSVYCSRKPDLGGEQFGVGHGENGGSLVIGLVKPFSGCALLDSDRVEDEFDIQEVEDGDLIMSNSSNSSLYAAALPLLRQEVDIVFVVQRKISVSGVKEAENKKMEGRKRETKPVGNSVSREPKGNMRLIYLPNATQS</sequence>
<feature type="region of interest" description="Disordered" evidence="1">
    <location>
        <begin position="1"/>
        <end position="32"/>
    </location>
</feature>
<feature type="compositionally biased region" description="Basic and acidic residues" evidence="1">
    <location>
        <begin position="153"/>
        <end position="167"/>
    </location>
</feature>
<comment type="caution">
    <text evidence="2">The sequence shown here is derived from an EMBL/GenBank/DDBJ whole genome shotgun (WGS) entry which is preliminary data.</text>
</comment>
<evidence type="ECO:0000313" key="3">
    <source>
        <dbReference type="Proteomes" id="UP000325081"/>
    </source>
</evidence>